<evidence type="ECO:0000313" key="4">
    <source>
        <dbReference type="Proteomes" id="UP000318626"/>
    </source>
</evidence>
<reference evidence="4" key="1">
    <citation type="submission" date="2019-02" db="EMBL/GenBank/DDBJ databases">
        <title>Deep-cultivation of Planctomycetes and their phenomic and genomic characterization uncovers novel biology.</title>
        <authorList>
            <person name="Wiegand S."/>
            <person name="Jogler M."/>
            <person name="Boedeker C."/>
            <person name="Pinto D."/>
            <person name="Vollmers J."/>
            <person name="Rivas-Marin E."/>
            <person name="Kohn T."/>
            <person name="Peeters S.H."/>
            <person name="Heuer A."/>
            <person name="Rast P."/>
            <person name="Oberbeckmann S."/>
            <person name="Bunk B."/>
            <person name="Jeske O."/>
            <person name="Meyerdierks A."/>
            <person name="Storesund J.E."/>
            <person name="Kallscheuer N."/>
            <person name="Luecker S."/>
            <person name="Lage O.M."/>
            <person name="Pohl T."/>
            <person name="Merkel B.J."/>
            <person name="Hornburger P."/>
            <person name="Mueller R.-W."/>
            <person name="Bruemmer F."/>
            <person name="Labrenz M."/>
            <person name="Spormann A.M."/>
            <person name="Op den Camp H."/>
            <person name="Overmann J."/>
            <person name="Amann R."/>
            <person name="Jetten M.S.M."/>
            <person name="Mascher T."/>
            <person name="Medema M.H."/>
            <person name="Devos D.P."/>
            <person name="Kaster A.-K."/>
            <person name="Ovreas L."/>
            <person name="Rohde M."/>
            <person name="Galperin M.Y."/>
            <person name="Jogler C."/>
        </authorList>
    </citation>
    <scope>NUCLEOTIDE SEQUENCE [LARGE SCALE GENOMIC DNA]</scope>
    <source>
        <strain evidence="4">Pan97</strain>
    </source>
</reference>
<feature type="coiled-coil region" evidence="1">
    <location>
        <begin position="125"/>
        <end position="213"/>
    </location>
</feature>
<organism evidence="3 4">
    <name type="scientific">Bremerella volcania</name>
    <dbReference type="NCBI Taxonomy" id="2527984"/>
    <lineage>
        <taxon>Bacteria</taxon>
        <taxon>Pseudomonadati</taxon>
        <taxon>Planctomycetota</taxon>
        <taxon>Planctomycetia</taxon>
        <taxon>Pirellulales</taxon>
        <taxon>Pirellulaceae</taxon>
        <taxon>Bremerella</taxon>
    </lineage>
</organism>
<dbReference type="SUPFAM" id="SSF111369">
    <property type="entry name" value="HlyD-like secretion proteins"/>
    <property type="match status" value="2"/>
</dbReference>
<dbReference type="KEGG" id="bvo:Pan97_12800"/>
<dbReference type="PANTHER" id="PTHR30386">
    <property type="entry name" value="MEMBRANE FUSION SUBUNIT OF EMRAB-TOLC MULTIDRUG EFFLUX PUMP"/>
    <property type="match status" value="1"/>
</dbReference>
<proteinExistence type="predicted"/>
<keyword evidence="2" id="KW-1133">Transmembrane helix</keyword>
<keyword evidence="2" id="KW-0812">Transmembrane</keyword>
<dbReference type="OrthoDB" id="9811754at2"/>
<keyword evidence="4" id="KW-1185">Reference proteome</keyword>
<dbReference type="Proteomes" id="UP000318626">
    <property type="component" value="Chromosome"/>
</dbReference>
<evidence type="ECO:0000256" key="2">
    <source>
        <dbReference type="SAM" id="Phobius"/>
    </source>
</evidence>
<gene>
    <name evidence="3" type="primary">yiaV</name>
    <name evidence="3" type="ORF">Pan97_12800</name>
</gene>
<keyword evidence="2" id="KW-0472">Membrane</keyword>
<feature type="transmembrane region" description="Helical" evidence="2">
    <location>
        <begin position="29"/>
        <end position="50"/>
    </location>
</feature>
<dbReference type="Gene3D" id="2.40.30.170">
    <property type="match status" value="1"/>
</dbReference>
<dbReference type="RefSeq" id="WP_144971256.1">
    <property type="nucleotide sequence ID" value="NZ_CP036289.1"/>
</dbReference>
<keyword evidence="1" id="KW-0175">Coiled coil</keyword>
<sequence>MIALFVILYVAGIWLFYMKLKVKPTPVNLAACAVIGVVAVGAIVICWQFSAPTSSQLVVSRYTIQIVPQVRGPITKIEAKPNVPLTKGKDILFEIQRDPYQFAVNQSQGAVSAAEKTVEQLQAGIKVADATIQEATASLEAAKADLAAKEDANQRSPGAVSALELTELRARVAAAEAGVDKANAAKEVASFTLQTAQQQVDVAKAQLATAQFNLEQCTVYAPADGFVTNWQVREGAMAVPLPLAPMGTFIDTTRADIVGVFSQNVLKNVAPGDRVEMALKSHPGQVFAGTVDSVIQASGEGQFVTSGKLLDAASVHSSGKFAVKIVLDDEQFAKSLPMGTAGMATIYTQKGKPFQIISTVTVRIKAWMYYLLPM</sequence>
<dbReference type="AlphaFoldDB" id="A0A518C4W7"/>
<dbReference type="Gene3D" id="2.40.50.100">
    <property type="match status" value="1"/>
</dbReference>
<name>A0A518C4W7_9BACT</name>
<protein>
    <submittedName>
        <fullName evidence="3">Inner membrane protein YiaV</fullName>
    </submittedName>
</protein>
<dbReference type="PANTHER" id="PTHR30386:SF18">
    <property type="entry name" value="INNER MEMBRANE PROTEIN YIAV-RELATED"/>
    <property type="match status" value="1"/>
</dbReference>
<dbReference type="EMBL" id="CP036289">
    <property type="protein sequence ID" value="QDU74273.1"/>
    <property type="molecule type" value="Genomic_DNA"/>
</dbReference>
<evidence type="ECO:0000256" key="1">
    <source>
        <dbReference type="SAM" id="Coils"/>
    </source>
</evidence>
<feature type="transmembrane region" description="Helical" evidence="2">
    <location>
        <begin position="6"/>
        <end position="22"/>
    </location>
</feature>
<dbReference type="InterPro" id="IPR050739">
    <property type="entry name" value="MFP"/>
</dbReference>
<accession>A0A518C4W7</accession>
<evidence type="ECO:0000313" key="3">
    <source>
        <dbReference type="EMBL" id="QDU74273.1"/>
    </source>
</evidence>